<dbReference type="OrthoDB" id="4031750at2759"/>
<dbReference type="AlphaFoldDB" id="A0A0C7N3Q9"/>
<dbReference type="RefSeq" id="XP_022627485.1">
    <property type="nucleotide sequence ID" value="XM_022774017.1"/>
</dbReference>
<evidence type="ECO:0000313" key="2">
    <source>
        <dbReference type="Proteomes" id="UP000054304"/>
    </source>
</evidence>
<gene>
    <name evidence="1" type="ORF">LALA0_S02e10088g</name>
</gene>
<protein>
    <submittedName>
        <fullName evidence="1">LALA0S02e10088g1_1</fullName>
    </submittedName>
</protein>
<keyword evidence="2" id="KW-1185">Reference proteome</keyword>
<dbReference type="EMBL" id="LN736361">
    <property type="protein sequence ID" value="CEP61249.1"/>
    <property type="molecule type" value="Genomic_DNA"/>
</dbReference>
<dbReference type="HOGENOM" id="CLU_2097304_0_0_1"/>
<dbReference type="Proteomes" id="UP000054304">
    <property type="component" value="Unassembled WGS sequence"/>
</dbReference>
<dbReference type="GeneID" id="34684667"/>
<sequence>MSLHSFTKNDLLTCFKAGNKWMDRDTEPVDNLIDVLQPGTLSNSEFPGSQLDDNDEVKQRINYIIGKHILKGKTERKTWHAYLKIINIKKQAINSAEEPQDLFFKRRTRSSTFSIT</sequence>
<reference evidence="1 2" key="1">
    <citation type="submission" date="2014-12" db="EMBL/GenBank/DDBJ databases">
        <authorList>
            <person name="Neuveglise Cecile"/>
        </authorList>
    </citation>
    <scope>NUCLEOTIDE SEQUENCE [LARGE SCALE GENOMIC DNA]</scope>
    <source>
        <strain evidence="1 2">CBS 12615</strain>
    </source>
</reference>
<accession>A0A0C7N3Q9</accession>
<proteinExistence type="predicted"/>
<organism evidence="1 2">
    <name type="scientific">Lachancea lanzarotensis</name>
    <dbReference type="NCBI Taxonomy" id="1245769"/>
    <lineage>
        <taxon>Eukaryota</taxon>
        <taxon>Fungi</taxon>
        <taxon>Dikarya</taxon>
        <taxon>Ascomycota</taxon>
        <taxon>Saccharomycotina</taxon>
        <taxon>Saccharomycetes</taxon>
        <taxon>Saccharomycetales</taxon>
        <taxon>Saccharomycetaceae</taxon>
        <taxon>Lachancea</taxon>
    </lineage>
</organism>
<evidence type="ECO:0000313" key="1">
    <source>
        <dbReference type="EMBL" id="CEP61249.1"/>
    </source>
</evidence>
<name>A0A0C7N3Q9_9SACH</name>